<keyword evidence="3" id="KW-1133">Transmembrane helix</keyword>
<evidence type="ECO:0000259" key="5">
    <source>
        <dbReference type="Pfam" id="PF04357"/>
    </source>
</evidence>
<dbReference type="RefSeq" id="WP_264282720.1">
    <property type="nucleotide sequence ID" value="NZ_CP107006.1"/>
</dbReference>
<comment type="subcellular location">
    <subcellularLocation>
        <location evidence="1">Membrane</location>
        <topology evidence="1">Single-pass membrane protein</topology>
    </subcellularLocation>
</comment>
<dbReference type="InterPro" id="IPR007452">
    <property type="entry name" value="TamB_C"/>
</dbReference>
<name>A0ABY6J5K5_9BACT</name>
<evidence type="ECO:0000256" key="1">
    <source>
        <dbReference type="ARBA" id="ARBA00004167"/>
    </source>
</evidence>
<organism evidence="6 7">
    <name type="scientific">Chitinophaga horti</name>
    <dbReference type="NCBI Taxonomy" id="2920382"/>
    <lineage>
        <taxon>Bacteria</taxon>
        <taxon>Pseudomonadati</taxon>
        <taxon>Bacteroidota</taxon>
        <taxon>Chitinophagia</taxon>
        <taxon>Chitinophagales</taxon>
        <taxon>Chitinophagaceae</taxon>
        <taxon>Chitinophaga</taxon>
    </lineage>
</organism>
<evidence type="ECO:0000313" key="6">
    <source>
        <dbReference type="EMBL" id="UYQ94902.1"/>
    </source>
</evidence>
<protein>
    <submittedName>
        <fullName evidence="6">Translocation/assembly module TamB</fullName>
    </submittedName>
</protein>
<keyword evidence="7" id="KW-1185">Reference proteome</keyword>
<keyword evidence="2" id="KW-0812">Transmembrane</keyword>
<dbReference type="Proteomes" id="UP001162741">
    <property type="component" value="Chromosome"/>
</dbReference>
<dbReference type="EMBL" id="CP107006">
    <property type="protein sequence ID" value="UYQ94902.1"/>
    <property type="molecule type" value="Genomic_DNA"/>
</dbReference>
<gene>
    <name evidence="6" type="ORF">MKQ68_07325</name>
</gene>
<accession>A0ABY6J5K5</accession>
<evidence type="ECO:0000256" key="3">
    <source>
        <dbReference type="ARBA" id="ARBA00022989"/>
    </source>
</evidence>
<sequence length="1678" mass="185651">MKEPSTAKPWKRKLKRWLIGIVITVVGLPLLLLLLLQLPAVQDFVRGKAENYLRKQLGTEVHIGRLRFTWWHELSLREVSVKDQRQQTLFSSGELEVRYNLLALLHNELRVYSLQWNDATANVYRPANDSSFNYQFIIDAFASPNPSKDTVIEESGTTMKYDIGEVDLRRIDLKYNDSLGGMLVGANIKTLHLEPQEVDTEKGAYYIDKFLLDGVKASFVQFYKPAAIPAKPEPEKVDTGSMPFDLRAVSLVISNTQFRYASDGVGIDVGGSIGHLELKNARFDLAQTLVDAQELALKQSTVDLKLKEGLDTTGASEPKDTSSPNTWRVTARALNIDGVNFNMDNPDSAAIKYKNAFDANHMGLVNVILKANDIAYNADSARANISEGSLAEKSGVQVQQLKGRVLYTSSEVNLGDFLLQTAASKIDADVRIQAPSWSTLSDNLGALQINADLRPTTLALREALYFAPDLSTNASMKPLWRKLLSIRGQLEGSLAQLQIPGLEVKDNDQTYLYVRGAAANVTETDKLGLDLVALKVTATRYGISTWVPAGTIPNTVQLPGHLQLTGALRGGMQRVHPNLRLTTDFGNLSVNGDVANFTDPAKLSYQLTLVADRLQTGRFIRDTTLGALNGKIYAKGSGTDVQKAVADANINIASFTYNRYTYHNILLDAGLKQGAYRAKGNVDDPAVQLKLELSGKIDSLRPDITAFADLQKFDMHTTNFSKDTMSIKATLDARVNSLQARKLDASADIYKIQVANKSDIYALDSITLRADADSGMQRVVLRAPFARMRIAGDFNYKTVASTIQGIIGHHLSARSEVPEMPAEQQQLAFNGAVLIPKSLQPLFPDIEMDKPMFIRGRLNSDSALLAADLSMERLRYDSFFVDTFQVKLRADTSLMTANVLLGALRHPTIPLERTTIDAKAQNGLLDFDLQINNKKQEAKYVIGGNLQYLQGDSLVLSLKERILLNQQEWSAAGGNKVVMKSGNLSFADIGFARQDQQLRVFTPQAAQDTTMPDITVELKQFRLATLTSIIEKDTALINGIANGAITVSNLEDAPILDGDLKIDSIRAMGTAVGNLALKANSTAEKAYNLDARITGNDNDIELTGTYDGNLDFTLSLQQLNVKAVEPFTFGNLNKMSGFANGRMTVKGTVTKPEIRGNLHFNDVGFTVSMINTELKLPDEDILFEEQGIRFRQFVIADSASNEAILNGQIRTTDYRSFAFNLDFTAENFRALGPKASDDQLYYGPAYIDVNARIRGDLDLPRVQLNVKLREKSQVTVVIPENKPEIESREGIVEFVDRDNMPDSALLAKRDTLPSMPTLSGIVFSGDVEIDPKAIMRIVIDPGNGDYLEVQGNATLNLTLDPSNKMSLTGRYEIDEGKYAMSLNQLIKREFAIEKGSTIIWNGEATSADVNIRAKYAVNAPAIDLIGDQVTDATTNKAQYNQKVPVEVFLIITGELLKPEIAFELDMPENSRNVLEGALYTRLKQINQVPSELNKQVMGLLILNRFISENPFDQLDNRTGSSFEDIARKSVSKVLSQQLNNLAGSLIKGFDVNFDLQSEDDYSSGTRQESTNLKVDVSKRLFNDRLTVSVGSNVGITGNGDPQEASTLVGDVSAEYALSRDGRYRLRAYRRNLSETIIEGEVVETGLSFMLVMDYDEFREIFERRREKKQERIRAKKSK</sequence>
<feature type="domain" description="Translocation and assembly module TamB C-terminal" evidence="5">
    <location>
        <begin position="1196"/>
        <end position="1631"/>
    </location>
</feature>
<evidence type="ECO:0000256" key="2">
    <source>
        <dbReference type="ARBA" id="ARBA00022692"/>
    </source>
</evidence>
<proteinExistence type="predicted"/>
<evidence type="ECO:0000313" key="7">
    <source>
        <dbReference type="Proteomes" id="UP001162741"/>
    </source>
</evidence>
<keyword evidence="4" id="KW-0472">Membrane</keyword>
<dbReference type="Pfam" id="PF04357">
    <property type="entry name" value="TamB"/>
    <property type="match status" value="1"/>
</dbReference>
<reference evidence="6" key="1">
    <citation type="submission" date="2022-10" db="EMBL/GenBank/DDBJ databases">
        <title>Chitinophaga sp. nov., isolated from soil.</title>
        <authorList>
            <person name="Jeon C.O."/>
        </authorList>
    </citation>
    <scope>NUCLEOTIDE SEQUENCE</scope>
    <source>
        <strain evidence="6">R8</strain>
    </source>
</reference>
<evidence type="ECO:0000256" key="4">
    <source>
        <dbReference type="ARBA" id="ARBA00023136"/>
    </source>
</evidence>